<evidence type="ECO:0000313" key="1">
    <source>
        <dbReference type="EMBL" id="XCI78109.1"/>
    </source>
</evidence>
<accession>A0AAU8I053</accession>
<sequence>MEEQIDVSGLLKHLITDQDENTFFIFNPESMFVEQADGSLLLREDAAKDKEILNIDLLLDEMGLPRSQETVLALIYALLSRKDDEEFKNFA</sequence>
<reference evidence="1" key="1">
    <citation type="submission" date="2024-06" db="EMBL/GenBank/DDBJ databases">
        <title>High activity and specificity of bacteriophage cocktails against carbapenem-resistant Klebsiella pneumoniae belonging to high-risk clones CG258 and ST307.</title>
        <authorList>
            <person name="Jimenez Quiceno J."/>
            <person name="Salazar Ospina L."/>
            <person name="Tellez Carrasquilla S."/>
        </authorList>
    </citation>
    <scope>NUCLEOTIDE SEQUENCE</scope>
</reference>
<organism evidence="1">
    <name type="scientific">Klebsiella phage FKP3</name>
    <dbReference type="NCBI Taxonomy" id="3231233"/>
    <lineage>
        <taxon>Viruses</taxon>
        <taxon>Duplodnaviria</taxon>
        <taxon>Heunggongvirae</taxon>
        <taxon>Uroviricota</taxon>
        <taxon>Caudoviricetes</taxon>
        <taxon>Stephanstirmvirinae</taxon>
        <taxon>Justusliebigvirus</taxon>
    </lineage>
</organism>
<protein>
    <submittedName>
        <fullName evidence="1">Uncharacterized protein</fullName>
    </submittedName>
</protein>
<dbReference type="EMBL" id="PP895363">
    <property type="protein sequence ID" value="XCI78109.1"/>
    <property type="molecule type" value="Genomic_DNA"/>
</dbReference>
<name>A0AAU8I053_9CAUD</name>
<proteinExistence type="predicted"/>